<feature type="active site" description="Charge relay system" evidence="5">
    <location>
        <position position="279"/>
    </location>
</feature>
<keyword evidence="3 5" id="KW-0378">Hydrolase</keyword>
<organism evidence="9 10">
    <name type="scientific">Acuticoccus mangrovi</name>
    <dbReference type="NCBI Taxonomy" id="2796142"/>
    <lineage>
        <taxon>Bacteria</taxon>
        <taxon>Pseudomonadati</taxon>
        <taxon>Pseudomonadota</taxon>
        <taxon>Alphaproteobacteria</taxon>
        <taxon>Hyphomicrobiales</taxon>
        <taxon>Amorphaceae</taxon>
        <taxon>Acuticoccus</taxon>
    </lineage>
</organism>
<evidence type="ECO:0000256" key="4">
    <source>
        <dbReference type="ARBA" id="ARBA00022825"/>
    </source>
</evidence>
<evidence type="ECO:0000256" key="6">
    <source>
        <dbReference type="SAM" id="MobiDB-lite"/>
    </source>
</evidence>
<dbReference type="SUPFAM" id="SSF52743">
    <property type="entry name" value="Subtilisin-like"/>
    <property type="match status" value="1"/>
</dbReference>
<evidence type="ECO:0000313" key="10">
    <source>
        <dbReference type="Proteomes" id="UP000609531"/>
    </source>
</evidence>
<dbReference type="InterPro" id="IPR050131">
    <property type="entry name" value="Peptidase_S8_subtilisin-like"/>
</dbReference>
<dbReference type="GO" id="GO:0006508">
    <property type="term" value="P:proteolysis"/>
    <property type="evidence" value="ECO:0007669"/>
    <property type="project" value="UniProtKB-KW"/>
</dbReference>
<proteinExistence type="inferred from homology"/>
<dbReference type="PRINTS" id="PR00723">
    <property type="entry name" value="SUBTILISIN"/>
</dbReference>
<dbReference type="GO" id="GO:0004252">
    <property type="term" value="F:serine-type endopeptidase activity"/>
    <property type="evidence" value="ECO:0007669"/>
    <property type="project" value="UniProtKB-UniRule"/>
</dbReference>
<dbReference type="PROSITE" id="PS00138">
    <property type="entry name" value="SUBTILASE_SER"/>
    <property type="match status" value="1"/>
</dbReference>
<dbReference type="Pfam" id="PF00082">
    <property type="entry name" value="Peptidase_S8"/>
    <property type="match status" value="1"/>
</dbReference>
<evidence type="ECO:0000256" key="5">
    <source>
        <dbReference type="PROSITE-ProRule" id="PRU01240"/>
    </source>
</evidence>
<feature type="region of interest" description="Disordered" evidence="6">
    <location>
        <begin position="37"/>
        <end position="131"/>
    </location>
</feature>
<evidence type="ECO:0000256" key="7">
    <source>
        <dbReference type="SAM" id="SignalP"/>
    </source>
</evidence>
<evidence type="ECO:0000256" key="2">
    <source>
        <dbReference type="ARBA" id="ARBA00022670"/>
    </source>
</evidence>
<feature type="signal peptide" evidence="7">
    <location>
        <begin position="1"/>
        <end position="31"/>
    </location>
</feature>
<dbReference type="PANTHER" id="PTHR43806:SF11">
    <property type="entry name" value="CEREVISIN-RELATED"/>
    <property type="match status" value="1"/>
</dbReference>
<dbReference type="Gene3D" id="3.40.50.200">
    <property type="entry name" value="Peptidase S8/S53 domain"/>
    <property type="match status" value="1"/>
</dbReference>
<evidence type="ECO:0000256" key="1">
    <source>
        <dbReference type="ARBA" id="ARBA00011073"/>
    </source>
</evidence>
<evidence type="ECO:0000313" key="9">
    <source>
        <dbReference type="EMBL" id="MBJ3774776.1"/>
    </source>
</evidence>
<keyword evidence="2 5" id="KW-0645">Protease</keyword>
<evidence type="ECO:0000256" key="3">
    <source>
        <dbReference type="ARBA" id="ARBA00022801"/>
    </source>
</evidence>
<keyword evidence="7" id="KW-0732">Signal</keyword>
<feature type="compositionally biased region" description="Basic residues" evidence="6">
    <location>
        <begin position="96"/>
        <end position="110"/>
    </location>
</feature>
<dbReference type="InterPro" id="IPR015500">
    <property type="entry name" value="Peptidase_S8_subtilisin-rel"/>
</dbReference>
<dbReference type="PROSITE" id="PS51892">
    <property type="entry name" value="SUBTILASE"/>
    <property type="match status" value="1"/>
</dbReference>
<feature type="compositionally biased region" description="Low complexity" evidence="6">
    <location>
        <begin position="111"/>
        <end position="122"/>
    </location>
</feature>
<dbReference type="AlphaFoldDB" id="A0A934MGB0"/>
<feature type="domain" description="Peptidase S8/S53" evidence="8">
    <location>
        <begin position="238"/>
        <end position="482"/>
    </location>
</feature>
<dbReference type="RefSeq" id="WP_198880672.1">
    <property type="nucleotide sequence ID" value="NZ_JAEKJA010000002.1"/>
</dbReference>
<reference evidence="9" key="1">
    <citation type="submission" date="2020-12" db="EMBL/GenBank/DDBJ databases">
        <title>Bacterial taxonomy.</title>
        <authorList>
            <person name="Pan X."/>
        </authorList>
    </citation>
    <scope>NUCLEOTIDE SEQUENCE</scope>
    <source>
        <strain evidence="9">B2012</strain>
    </source>
</reference>
<dbReference type="InterPro" id="IPR036852">
    <property type="entry name" value="Peptidase_S8/S53_dom_sf"/>
</dbReference>
<feature type="active site" description="Charge relay system" evidence="5">
    <location>
        <position position="435"/>
    </location>
</feature>
<keyword evidence="10" id="KW-1185">Reference proteome</keyword>
<evidence type="ECO:0000259" key="8">
    <source>
        <dbReference type="Pfam" id="PF00082"/>
    </source>
</evidence>
<dbReference type="Proteomes" id="UP000609531">
    <property type="component" value="Unassembled WGS sequence"/>
</dbReference>
<feature type="chain" id="PRO_5037120865" evidence="7">
    <location>
        <begin position="32"/>
        <end position="520"/>
    </location>
</feature>
<dbReference type="InterPro" id="IPR023828">
    <property type="entry name" value="Peptidase_S8_Ser-AS"/>
</dbReference>
<protein>
    <submittedName>
        <fullName evidence="9">S8 family serine peptidase</fullName>
    </submittedName>
</protein>
<sequence length="520" mass="53037">MTPVNVKIRTAMVAAAVVAGGAVLWSGGPLAVSPAAAQEGYGGEGEGGRSSSSSDVDTGGGGQNHWLRPRPLDAAPPEEEVIVILPPQQVAPPPRTRTRRVERRRSRPVARRSPPASTTPSAPVLPPLPSERPNELIAFGLDDGALSTLAGQGYTVIERTSIGLLGGDVVRLEVPAGTALASARTAVLAAAPDAVVDVNAIYTPTEGPGCEGLACTQLALVGWPRTVTAPAATPATCGEGVTLGIIDTGINPDHDALKAADVTLIPLVGDAPATSRQTHGTAVAAVLVGSGDDRIQGLLPKAKLLAIDAFAEEDGGRTHSDAYSLVRALDIMAQRHPDVLNLSLTGPANLLLERAIDAVEDENIVIVAAVGNAGPAADPLYPAAYPNVIAVTAVDKDRRIYRRAVQGDHVDFAAPGVDVWTAASLRGARPKTGTSFAAPFVTAAVALARSGGAADQPAIVERLRGHVDDLGETGRDRVFGWGLINAADLCTAPAATEAPVVAASAPAEGVEDASYTAASE</sequence>
<dbReference type="CDD" id="cd05561">
    <property type="entry name" value="Peptidases_S8_4"/>
    <property type="match status" value="1"/>
</dbReference>
<dbReference type="PANTHER" id="PTHR43806">
    <property type="entry name" value="PEPTIDASE S8"/>
    <property type="match status" value="1"/>
</dbReference>
<feature type="active site" description="Charge relay system" evidence="5">
    <location>
        <position position="247"/>
    </location>
</feature>
<gene>
    <name evidence="9" type="ORF">JCR33_03710</name>
</gene>
<comment type="similarity">
    <text evidence="1 5">Belongs to the peptidase S8 family.</text>
</comment>
<dbReference type="EMBL" id="JAEKJA010000002">
    <property type="protein sequence ID" value="MBJ3774776.1"/>
    <property type="molecule type" value="Genomic_DNA"/>
</dbReference>
<dbReference type="InterPro" id="IPR000209">
    <property type="entry name" value="Peptidase_S8/S53_dom"/>
</dbReference>
<comment type="caution">
    <text evidence="9">The sequence shown here is derived from an EMBL/GenBank/DDBJ whole genome shotgun (WGS) entry which is preliminary data.</text>
</comment>
<accession>A0A934MGB0</accession>
<keyword evidence="4 5" id="KW-0720">Serine protease</keyword>
<name>A0A934MGB0_9HYPH</name>